<evidence type="ECO:0000313" key="3">
    <source>
        <dbReference type="EMBL" id="MQL56521.1"/>
    </source>
</evidence>
<evidence type="ECO:0000259" key="2">
    <source>
        <dbReference type="Pfam" id="PF13938"/>
    </source>
</evidence>
<evidence type="ECO:0000259" key="1">
    <source>
        <dbReference type="Pfam" id="PF04016"/>
    </source>
</evidence>
<dbReference type="EMBL" id="WHYS01000005">
    <property type="protein sequence ID" value="MQL56521.1"/>
    <property type="molecule type" value="Genomic_DNA"/>
</dbReference>
<accession>A0A650CVQ4</accession>
<evidence type="ECO:0000313" key="5">
    <source>
        <dbReference type="Proteomes" id="UP000426328"/>
    </source>
</evidence>
<reference evidence="4 5" key="2">
    <citation type="submission" date="2019-10" db="EMBL/GenBank/DDBJ databases">
        <title>Genome Sequences from Six Type Strain Members of the Archaeal Family Sulfolobaceae: Acidianus ambivalens, Acidianus infernus, Metallosphaera prunae, Stygiolobus azoricus, Sulfolobus metallicus, and Sulfurisphaera ohwakuensis.</title>
        <authorList>
            <person name="Counts J.A."/>
            <person name="Kelly R.M."/>
        </authorList>
    </citation>
    <scope>NUCLEOTIDE SEQUENCE [LARGE SCALE GENOMIC DNA]</scope>
    <source>
        <strain evidence="4 5">LEI 10</strain>
    </source>
</reference>
<dbReference type="RefSeq" id="WP_152943421.1">
    <property type="nucleotide sequence ID" value="NZ_CP045482.1"/>
</dbReference>
<dbReference type="EMBL" id="CP045482">
    <property type="protein sequence ID" value="QGR21954.1"/>
    <property type="molecule type" value="Genomic_DNA"/>
</dbReference>
<dbReference type="GeneID" id="42779670"/>
<dbReference type="KEGG" id="aamb:D1866_08000"/>
<dbReference type="Gene3D" id="3.40.50.11590">
    <property type="match status" value="1"/>
</dbReference>
<dbReference type="AlphaFoldDB" id="A0A650CVQ4"/>
<evidence type="ECO:0000313" key="4">
    <source>
        <dbReference type="EMBL" id="QGR21954.1"/>
    </source>
</evidence>
<sequence>MILDLIKRNVADYLQEHELSLKIVDAVVGYFYTIVVTEDEDGEKYIGLNITPSFEISDILERRNNPKFYPSIQEEIELLTSESWIERSLALATINSLSQKLLRFQRVNNTNEWIIRKLYDVRSSKVAIIGNMPPVIRELKKYFVVYTFDKKLCGNVMSESLEKRVLPQVDAVVMSGAVIINESIDEILEYARNSKLNIIIGPSAQIHPMFIKGVKIHYLGSTAIINNKEEAVQLLKLGYTRGVFYDSKYSVQYFVSNEDSFTTSTEQ</sequence>
<feature type="domain" description="DUF4213" evidence="2">
    <location>
        <begin position="20"/>
        <end position="98"/>
    </location>
</feature>
<reference evidence="3 6" key="1">
    <citation type="submission" date="2019-10" db="EMBL/GenBank/DDBJ databases">
        <title>Comparative genomics of sulfur disproportionating microorganisms.</title>
        <authorList>
            <person name="Ward L.M."/>
            <person name="Bertran E."/>
            <person name="Johnston D."/>
        </authorList>
    </citation>
    <scope>NUCLEOTIDE SEQUENCE [LARGE SCALE GENOMIC DNA]</scope>
    <source>
        <strain evidence="3 6">DSM 3772</strain>
    </source>
</reference>
<keyword evidence="5" id="KW-1185">Reference proteome</keyword>
<evidence type="ECO:0000313" key="6">
    <source>
        <dbReference type="Proteomes" id="UP000474054"/>
    </source>
</evidence>
<organism evidence="4 5">
    <name type="scientific">Acidianus ambivalens</name>
    <name type="common">Desulfurolobus ambivalens</name>
    <dbReference type="NCBI Taxonomy" id="2283"/>
    <lineage>
        <taxon>Archaea</taxon>
        <taxon>Thermoproteota</taxon>
        <taxon>Thermoprotei</taxon>
        <taxon>Sulfolobales</taxon>
        <taxon>Sulfolobaceae</taxon>
        <taxon>Acidianus</taxon>
    </lineage>
</organism>
<dbReference type="SUPFAM" id="SSF159713">
    <property type="entry name" value="Dhaf3308-like"/>
    <property type="match status" value="1"/>
</dbReference>
<dbReference type="Pfam" id="PF04016">
    <property type="entry name" value="DUF364"/>
    <property type="match status" value="1"/>
</dbReference>
<gene>
    <name evidence="4" type="ORF">D1866_08000</name>
    <name evidence="3" type="ORF">GFB69_12685</name>
</gene>
<feature type="domain" description="Putative heavy-metal chelation" evidence="1">
    <location>
        <begin position="122"/>
        <end position="244"/>
    </location>
</feature>
<protein>
    <recommendedName>
        <fullName evidence="7">Heavy-metal chelation domain-containing protein</fullName>
    </recommendedName>
</protein>
<dbReference type="Proteomes" id="UP000474054">
    <property type="component" value="Unassembled WGS sequence"/>
</dbReference>
<dbReference type="InterPro" id="IPR007161">
    <property type="entry name" value="DUF364"/>
</dbReference>
<name>A0A650CVQ4_ACIAM</name>
<dbReference type="Proteomes" id="UP000426328">
    <property type="component" value="Chromosome"/>
</dbReference>
<evidence type="ECO:0008006" key="7">
    <source>
        <dbReference type="Google" id="ProtNLM"/>
    </source>
</evidence>
<proteinExistence type="predicted"/>
<dbReference type="Pfam" id="PF13938">
    <property type="entry name" value="DUF4213"/>
    <property type="match status" value="1"/>
</dbReference>
<dbReference type="InterPro" id="IPR025251">
    <property type="entry name" value="DUF4213"/>
</dbReference>